<accession>A0A8G2FXN7</accession>
<dbReference type="InterPro" id="IPR029060">
    <property type="entry name" value="PIN-like_dom_sf"/>
</dbReference>
<dbReference type="Pfam" id="PF01850">
    <property type="entry name" value="PIN"/>
    <property type="match status" value="1"/>
</dbReference>
<evidence type="ECO:0000313" key="2">
    <source>
        <dbReference type="EMBL" id="SMD31427.1"/>
    </source>
</evidence>
<dbReference type="PANTHER" id="PTHR38826">
    <property type="entry name" value="RIBONUCLEASE VAPC13"/>
    <property type="match status" value="1"/>
</dbReference>
<name>A0A8G2FXN7_PICTO</name>
<comment type="caution">
    <text evidence="2">The sequence shown here is derived from an EMBL/GenBank/DDBJ whole genome shotgun (WGS) entry which is preliminary data.</text>
</comment>
<dbReference type="RefSeq" id="WP_161939694.1">
    <property type="nucleotide sequence ID" value="NZ_FWYE01000004.1"/>
</dbReference>
<dbReference type="Gene3D" id="3.40.50.1010">
    <property type="entry name" value="5'-nuclease"/>
    <property type="match status" value="1"/>
</dbReference>
<protein>
    <recommendedName>
        <fullName evidence="1">PIN domain-containing protein</fullName>
    </recommendedName>
</protein>
<dbReference type="PANTHER" id="PTHR38826:SF5">
    <property type="entry name" value="RIBONUCLEASE VAPC13"/>
    <property type="match status" value="1"/>
</dbReference>
<dbReference type="InterPro" id="IPR002716">
    <property type="entry name" value="PIN_dom"/>
</dbReference>
<dbReference type="AlphaFoldDB" id="A0A8G2FXN7"/>
<keyword evidence="3" id="KW-1185">Reference proteome</keyword>
<sequence>MAETFYIDSNVFIFPVIYDNEKAIKATEILNKIENKEIIAYTSVLTWDEVVYIVNKIMGKADSVSTGKKFLNYPNLRFISVDINIIARAQKIVEDYNIKPRDAIHISSALSKNIHNIISDDSDFDFVHLINRIKLE</sequence>
<feature type="domain" description="PIN" evidence="1">
    <location>
        <begin position="3"/>
        <end position="126"/>
    </location>
</feature>
<evidence type="ECO:0000259" key="1">
    <source>
        <dbReference type="SMART" id="SM00670"/>
    </source>
</evidence>
<dbReference type="Proteomes" id="UP000192315">
    <property type="component" value="Unassembled WGS sequence"/>
</dbReference>
<dbReference type="EMBL" id="FWYE01000004">
    <property type="protein sequence ID" value="SMD31427.1"/>
    <property type="molecule type" value="Genomic_DNA"/>
</dbReference>
<evidence type="ECO:0000313" key="3">
    <source>
        <dbReference type="Proteomes" id="UP000192315"/>
    </source>
</evidence>
<proteinExistence type="predicted"/>
<dbReference type="SMART" id="SM00670">
    <property type="entry name" value="PINc"/>
    <property type="match status" value="1"/>
</dbReference>
<dbReference type="InterPro" id="IPR052106">
    <property type="entry name" value="PINc/VapC_TA"/>
</dbReference>
<reference evidence="2 3" key="1">
    <citation type="submission" date="2017-04" db="EMBL/GenBank/DDBJ databases">
        <authorList>
            <person name="Varghese N."/>
            <person name="Submissions S."/>
        </authorList>
    </citation>
    <scope>NUCLEOTIDE SEQUENCE [LARGE SCALE GENOMIC DNA]</scope>
    <source>
        <strain evidence="2 3">DSM 9789</strain>
    </source>
</reference>
<organism evidence="2 3">
    <name type="scientific">Picrophilus torridus (strain ATCC 700027 / DSM 9790 / JCM 10055 / NBRC 100828 / KAW 2/3)</name>
    <dbReference type="NCBI Taxonomy" id="1122961"/>
    <lineage>
        <taxon>Archaea</taxon>
        <taxon>Methanobacteriati</taxon>
        <taxon>Thermoplasmatota</taxon>
        <taxon>Thermoplasmata</taxon>
        <taxon>Thermoplasmatales</taxon>
        <taxon>Picrophilaceae</taxon>
        <taxon>Picrophilus</taxon>
    </lineage>
</organism>
<gene>
    <name evidence="2" type="ORF">SAMN02745355_1366</name>
</gene>
<dbReference type="SUPFAM" id="SSF88723">
    <property type="entry name" value="PIN domain-like"/>
    <property type="match status" value="1"/>
</dbReference>